<feature type="non-terminal residue" evidence="1">
    <location>
        <position position="1"/>
    </location>
</feature>
<feature type="non-terminal residue" evidence="1">
    <location>
        <position position="333"/>
    </location>
</feature>
<name>A0AAD8AHA0_DIPPU</name>
<evidence type="ECO:0000313" key="2">
    <source>
        <dbReference type="Proteomes" id="UP001233999"/>
    </source>
</evidence>
<sequence length="333" mass="36745">FLSSTVCHYIFCYYETALPFFSMGGDSDGSFAILRNYLRYLRLDCHKDKIITTLRLRLLCPAGASDPDYIPPPVVLHVMVLPRSAPTTLTLTMVVEPGANKTSEHALTWYQSEPFTMASTSNSLCWLSQNDLTCTKNFKAPDPTLHCAMRLLPAVHTSALSSLSRNPLRFSPSNPEYRGALPTTTPTMMCTRAPLGRLKICPTGASSFRGDTRVAQLLLHASEDASRLLLHRRRDRLSQVSLAKQLGQRQDRSSPTWPPAAWVPAGISLSSLSSMESSLYMLAIFNFPITINARTPRIPSMASSAFPCLPALVTVSEGDVVEFVLELISLKTF</sequence>
<protein>
    <submittedName>
        <fullName evidence="1">Uncharacterized protein</fullName>
    </submittedName>
</protein>
<keyword evidence="2" id="KW-1185">Reference proteome</keyword>
<comment type="caution">
    <text evidence="1">The sequence shown here is derived from an EMBL/GenBank/DDBJ whole genome shotgun (WGS) entry which is preliminary data.</text>
</comment>
<proteinExistence type="predicted"/>
<dbReference type="AlphaFoldDB" id="A0AAD8AHA0"/>
<gene>
    <name evidence="1" type="ORF">L9F63_010471</name>
</gene>
<reference evidence="1" key="2">
    <citation type="submission" date="2023-05" db="EMBL/GenBank/DDBJ databases">
        <authorList>
            <person name="Fouks B."/>
        </authorList>
    </citation>
    <scope>NUCLEOTIDE SEQUENCE</scope>
    <source>
        <strain evidence="1">Stay&amp;Tobe</strain>
        <tissue evidence="1">Testes</tissue>
    </source>
</reference>
<evidence type="ECO:0000313" key="1">
    <source>
        <dbReference type="EMBL" id="KAJ9599014.1"/>
    </source>
</evidence>
<dbReference type="EMBL" id="JASPKZ010000839">
    <property type="protein sequence ID" value="KAJ9599014.1"/>
    <property type="molecule type" value="Genomic_DNA"/>
</dbReference>
<organism evidence="1 2">
    <name type="scientific">Diploptera punctata</name>
    <name type="common">Pacific beetle cockroach</name>
    <dbReference type="NCBI Taxonomy" id="6984"/>
    <lineage>
        <taxon>Eukaryota</taxon>
        <taxon>Metazoa</taxon>
        <taxon>Ecdysozoa</taxon>
        <taxon>Arthropoda</taxon>
        <taxon>Hexapoda</taxon>
        <taxon>Insecta</taxon>
        <taxon>Pterygota</taxon>
        <taxon>Neoptera</taxon>
        <taxon>Polyneoptera</taxon>
        <taxon>Dictyoptera</taxon>
        <taxon>Blattodea</taxon>
        <taxon>Blaberoidea</taxon>
        <taxon>Blaberidae</taxon>
        <taxon>Diplopterinae</taxon>
        <taxon>Diploptera</taxon>
    </lineage>
</organism>
<dbReference type="Proteomes" id="UP001233999">
    <property type="component" value="Unassembled WGS sequence"/>
</dbReference>
<accession>A0AAD8AHA0</accession>
<reference evidence="1" key="1">
    <citation type="journal article" date="2023" name="IScience">
        <title>Live-bearing cockroach genome reveals convergent evolutionary mechanisms linked to viviparity in insects and beyond.</title>
        <authorList>
            <person name="Fouks B."/>
            <person name="Harrison M.C."/>
            <person name="Mikhailova A.A."/>
            <person name="Marchal E."/>
            <person name="English S."/>
            <person name="Carruthers M."/>
            <person name="Jennings E.C."/>
            <person name="Chiamaka E.L."/>
            <person name="Frigard R.A."/>
            <person name="Pippel M."/>
            <person name="Attardo G.M."/>
            <person name="Benoit J.B."/>
            <person name="Bornberg-Bauer E."/>
            <person name="Tobe S.S."/>
        </authorList>
    </citation>
    <scope>NUCLEOTIDE SEQUENCE</scope>
    <source>
        <strain evidence="1">Stay&amp;Tobe</strain>
    </source>
</reference>